<dbReference type="CDD" id="cd07572">
    <property type="entry name" value="nit"/>
    <property type="match status" value="1"/>
</dbReference>
<organism evidence="4 5">
    <name type="scientific">Oricola cellulosilytica</name>
    <dbReference type="NCBI Taxonomy" id="1429082"/>
    <lineage>
        <taxon>Bacteria</taxon>
        <taxon>Pseudomonadati</taxon>
        <taxon>Pseudomonadota</taxon>
        <taxon>Alphaproteobacteria</taxon>
        <taxon>Hyphomicrobiales</taxon>
        <taxon>Ahrensiaceae</taxon>
        <taxon>Oricola</taxon>
    </lineage>
</organism>
<dbReference type="GO" id="GO:0016811">
    <property type="term" value="F:hydrolase activity, acting on carbon-nitrogen (but not peptide) bonds, in linear amides"/>
    <property type="evidence" value="ECO:0007669"/>
    <property type="project" value="InterPro"/>
</dbReference>
<dbReference type="InterPro" id="IPR036526">
    <property type="entry name" value="C-N_Hydrolase_sf"/>
</dbReference>
<dbReference type="PANTHER" id="PTHR23088:SF27">
    <property type="entry name" value="DEAMINATED GLUTATHIONE AMIDASE"/>
    <property type="match status" value="1"/>
</dbReference>
<dbReference type="InterPro" id="IPR001110">
    <property type="entry name" value="UPF0012_CS"/>
</dbReference>
<evidence type="ECO:0000313" key="5">
    <source>
        <dbReference type="Proteomes" id="UP000291301"/>
    </source>
</evidence>
<keyword evidence="2 4" id="KW-0378">Hydrolase</keyword>
<reference evidence="4 5" key="1">
    <citation type="journal article" date="2015" name="Antonie Van Leeuwenhoek">
        <title>Oricola cellulosilytica gen. nov., sp. nov., a cellulose-degrading bacterium of the family Phyllobacteriaceae isolated from surface seashore water, and emended descriptions of Mesorhizobium loti and Phyllobacterium myrsinacearum.</title>
        <authorList>
            <person name="Hameed A."/>
            <person name="Shahina M."/>
            <person name="Lai W.A."/>
            <person name="Lin S.Y."/>
            <person name="Young L.S."/>
            <person name="Liu Y.C."/>
            <person name="Hsu Y.H."/>
            <person name="Young C.C."/>
        </authorList>
    </citation>
    <scope>NUCLEOTIDE SEQUENCE [LARGE SCALE GENOMIC DNA]</scope>
    <source>
        <strain evidence="4 5">KCTC 52183</strain>
    </source>
</reference>
<keyword evidence="5" id="KW-1185">Reference proteome</keyword>
<dbReference type="InterPro" id="IPR045254">
    <property type="entry name" value="Nit1/2_C-N_Hydrolase"/>
</dbReference>
<dbReference type="PANTHER" id="PTHR23088">
    <property type="entry name" value="NITRILASE-RELATED"/>
    <property type="match status" value="1"/>
</dbReference>
<dbReference type="Gene3D" id="3.60.110.10">
    <property type="entry name" value="Carbon-nitrogen hydrolase"/>
    <property type="match status" value="1"/>
</dbReference>
<comment type="similarity">
    <text evidence="1">Belongs to the carbon-nitrogen hydrolase superfamily. NIT1/NIT2 family.</text>
</comment>
<evidence type="ECO:0000256" key="2">
    <source>
        <dbReference type="ARBA" id="ARBA00022801"/>
    </source>
</evidence>
<evidence type="ECO:0000259" key="3">
    <source>
        <dbReference type="PROSITE" id="PS50263"/>
    </source>
</evidence>
<dbReference type="InterPro" id="IPR003010">
    <property type="entry name" value="C-N_Hydrolase"/>
</dbReference>
<comment type="caution">
    <text evidence="4">The sequence shown here is derived from an EMBL/GenBank/DDBJ whole genome shotgun (WGS) entry which is preliminary data.</text>
</comment>
<name>A0A4R0P951_9HYPH</name>
<dbReference type="SUPFAM" id="SSF56317">
    <property type="entry name" value="Carbon-nitrogen hydrolase"/>
    <property type="match status" value="1"/>
</dbReference>
<dbReference type="RefSeq" id="WP_131568966.1">
    <property type="nucleotide sequence ID" value="NZ_JAINFK010000003.1"/>
</dbReference>
<protein>
    <submittedName>
        <fullName evidence="4">Carbon-nitrogen hydrolase family protein</fullName>
    </submittedName>
</protein>
<sequence length="278" mass="29874">MGRSLKVAAIQMRSGIDLAANRDDFAAAVEAAAAQGASYVQTPEMTGLVQKDGAALLEAIFPEDEDPIVAAAADLAARHGIWLHVGSTPIDRGDGKVANRAFLFGPDGEKKGCYDKIHMFDVDLDSGERWRESAIYEAGDKAWVIRAGSARLGLAICYDVRFPALFREQALSGAQILTAPAAFTRQTGEAHWHVLLRARAIENGAFVIAAAQGGRHADGRETYGHTLIVDPWGRVVAEKADDKPGAIFAELDLDDVESARAKIPNLKNSRPFNLRAGQ</sequence>
<evidence type="ECO:0000256" key="1">
    <source>
        <dbReference type="ARBA" id="ARBA00010613"/>
    </source>
</evidence>
<gene>
    <name evidence="4" type="ORF">E0D97_11400</name>
</gene>
<dbReference type="Pfam" id="PF00795">
    <property type="entry name" value="CN_hydrolase"/>
    <property type="match status" value="1"/>
</dbReference>
<dbReference type="PROSITE" id="PS50263">
    <property type="entry name" value="CN_HYDROLASE"/>
    <property type="match status" value="1"/>
</dbReference>
<dbReference type="Proteomes" id="UP000291301">
    <property type="component" value="Unassembled WGS sequence"/>
</dbReference>
<dbReference type="AlphaFoldDB" id="A0A4R0P951"/>
<evidence type="ECO:0000313" key="4">
    <source>
        <dbReference type="EMBL" id="TCD13710.1"/>
    </source>
</evidence>
<proteinExistence type="inferred from homology"/>
<dbReference type="PROSITE" id="PS01227">
    <property type="entry name" value="UPF0012"/>
    <property type="match status" value="1"/>
</dbReference>
<accession>A0A4R0P951</accession>
<dbReference type="EMBL" id="SJST01000004">
    <property type="protein sequence ID" value="TCD13710.1"/>
    <property type="molecule type" value="Genomic_DNA"/>
</dbReference>
<dbReference type="OrthoDB" id="9811121at2"/>
<feature type="domain" description="CN hydrolase" evidence="3">
    <location>
        <begin position="5"/>
        <end position="253"/>
    </location>
</feature>